<keyword evidence="8" id="KW-1185">Reference proteome</keyword>
<dbReference type="GO" id="GO:0016192">
    <property type="term" value="P:vesicle-mediated transport"/>
    <property type="evidence" value="ECO:0007669"/>
    <property type="project" value="InterPro"/>
</dbReference>
<evidence type="ECO:0000256" key="6">
    <source>
        <dbReference type="ARBA" id="ARBA00073001"/>
    </source>
</evidence>
<keyword evidence="3" id="KW-0813">Transport</keyword>
<evidence type="ECO:0000256" key="2">
    <source>
        <dbReference type="ARBA" id="ARBA00009884"/>
    </source>
</evidence>
<evidence type="ECO:0000256" key="5">
    <source>
        <dbReference type="ARBA" id="ARBA00023136"/>
    </source>
</evidence>
<dbReference type="SUPFAM" id="SSF56815">
    <property type="entry name" value="Sec1/munc18-like (SM) proteins"/>
    <property type="match status" value="1"/>
</dbReference>
<dbReference type="FunFam" id="3.90.830.10:FF:000002">
    <property type="entry name" value="Vacuolar protein sorting-associated protein 45"/>
    <property type="match status" value="1"/>
</dbReference>
<proteinExistence type="inferred from homology"/>
<protein>
    <recommendedName>
        <fullName evidence="6">Vacuolar protein sorting-associated protein 45</fullName>
    </recommendedName>
</protein>
<dbReference type="InterPro" id="IPR043154">
    <property type="entry name" value="Sec-1-like_dom1"/>
</dbReference>
<dbReference type="InterPro" id="IPR001619">
    <property type="entry name" value="Sec1-like"/>
</dbReference>
<name>A0A7J7J071_BUGNE</name>
<sequence length="566" mass="64898">MDVIYAMKKYITEMIDQAGPGMKVLLMDDETISFVSIVYAQSEILQKEVYLFEKITAANREAMKQLKCITFVRPSVDNIAMLREELRNPKYGQYYIYFSNVVSKQDVKYLAEADEHESVREVQEFFGDYIAVSPHLFSFNIIGCKAANQWNRKCLQRTVEGLTSVMLSLRKCPAIRYQANSDMTYKLAEAVRQTISKEASLFDFRRTDVPPQLIILDRKEDPVTPLLNQWTYQAMVHELLTIQNNRVSLSHLPSVSKDLHELILSSEHDEFYAKNFASNFGDIGSNIKELMEEFQRKSDQQGKVESIADMKKFIETYPQFKKMSGTVAKHVTLVSELSRLVQTYNIMAVSELEQEICCQTEHSKSLQEIRALLNHDKVRMVDKLRLVMLYALKYETHTNNDVHGLIDTLTKKGLPEKDRRMLGYVLNYGGQKKRSSDLFGTQSPISLTKRFFKGLKGVENIFTQHTPLLAELLDQIVKSKLRESQYPFLTSGETRDRPQCVIIFIVGGATYEEANCVYTFNKVTPGVKVVLGGTTIHNSTSFFEEMREACSGPQIREKDGSSYRMT</sequence>
<dbReference type="InterPro" id="IPR027482">
    <property type="entry name" value="Sec1-like_dom2"/>
</dbReference>
<dbReference type="Gene3D" id="3.90.830.10">
    <property type="entry name" value="Syntaxin Binding Protein 1, Chain A, domain 2"/>
    <property type="match status" value="1"/>
</dbReference>
<gene>
    <name evidence="7" type="ORF">EB796_022812</name>
</gene>
<keyword evidence="4" id="KW-0653">Protein transport</keyword>
<evidence type="ECO:0000256" key="3">
    <source>
        <dbReference type="ARBA" id="ARBA00022448"/>
    </source>
</evidence>
<dbReference type="AlphaFoldDB" id="A0A7J7J071"/>
<reference evidence="7" key="1">
    <citation type="submission" date="2020-06" db="EMBL/GenBank/DDBJ databases">
        <title>Draft genome of Bugula neritina, a colonial animal packing powerful symbionts and potential medicines.</title>
        <authorList>
            <person name="Rayko M."/>
        </authorList>
    </citation>
    <scope>NUCLEOTIDE SEQUENCE [LARGE SCALE GENOMIC DNA]</scope>
    <source>
        <strain evidence="7">Kwan_BN1</strain>
    </source>
</reference>
<comment type="similarity">
    <text evidence="2">Belongs to the STXBP/unc-18/SEC1 family.</text>
</comment>
<organism evidence="7 8">
    <name type="scientific">Bugula neritina</name>
    <name type="common">Brown bryozoan</name>
    <name type="synonym">Sertularia neritina</name>
    <dbReference type="NCBI Taxonomy" id="10212"/>
    <lineage>
        <taxon>Eukaryota</taxon>
        <taxon>Metazoa</taxon>
        <taxon>Spiralia</taxon>
        <taxon>Lophotrochozoa</taxon>
        <taxon>Bryozoa</taxon>
        <taxon>Gymnolaemata</taxon>
        <taxon>Cheilostomatida</taxon>
        <taxon>Flustrina</taxon>
        <taxon>Buguloidea</taxon>
        <taxon>Bugulidae</taxon>
        <taxon>Bugula</taxon>
    </lineage>
</organism>
<dbReference type="Proteomes" id="UP000593567">
    <property type="component" value="Unassembled WGS sequence"/>
</dbReference>
<dbReference type="PIRSF" id="PIRSF005715">
    <property type="entry name" value="VPS45_Sec1"/>
    <property type="match status" value="1"/>
</dbReference>
<dbReference type="Gene3D" id="3.40.50.1910">
    <property type="match status" value="1"/>
</dbReference>
<dbReference type="Gene3D" id="1.25.40.60">
    <property type="match status" value="1"/>
</dbReference>
<dbReference type="PANTHER" id="PTHR11679">
    <property type="entry name" value="VESICLE PROTEIN SORTING-ASSOCIATED"/>
    <property type="match status" value="1"/>
</dbReference>
<dbReference type="GO" id="GO:0031410">
    <property type="term" value="C:cytoplasmic vesicle"/>
    <property type="evidence" value="ECO:0007669"/>
    <property type="project" value="UniProtKB-ARBA"/>
</dbReference>
<dbReference type="OrthoDB" id="10266265at2759"/>
<evidence type="ECO:0000256" key="4">
    <source>
        <dbReference type="ARBA" id="ARBA00022927"/>
    </source>
</evidence>
<dbReference type="GO" id="GO:0012505">
    <property type="term" value="C:endomembrane system"/>
    <property type="evidence" value="ECO:0007669"/>
    <property type="project" value="UniProtKB-SubCell"/>
</dbReference>
<accession>A0A7J7J071</accession>
<dbReference type="InterPro" id="IPR043127">
    <property type="entry name" value="Sec-1-like_dom3a"/>
</dbReference>
<comment type="caution">
    <text evidence="7">The sequence shown here is derived from an EMBL/GenBank/DDBJ whole genome shotgun (WGS) entry which is preliminary data.</text>
</comment>
<dbReference type="EMBL" id="VXIV02003270">
    <property type="protein sequence ID" value="KAF6018868.1"/>
    <property type="molecule type" value="Genomic_DNA"/>
</dbReference>
<dbReference type="Gene3D" id="3.40.50.2060">
    <property type="match status" value="1"/>
</dbReference>
<evidence type="ECO:0000313" key="7">
    <source>
        <dbReference type="EMBL" id="KAF6018868.1"/>
    </source>
</evidence>
<evidence type="ECO:0000256" key="1">
    <source>
        <dbReference type="ARBA" id="ARBA00004184"/>
    </source>
</evidence>
<dbReference type="InterPro" id="IPR036045">
    <property type="entry name" value="Sec1-like_sf"/>
</dbReference>
<evidence type="ECO:0000313" key="8">
    <source>
        <dbReference type="Proteomes" id="UP000593567"/>
    </source>
</evidence>
<keyword evidence="5" id="KW-0472">Membrane</keyword>
<dbReference type="GO" id="GO:0015031">
    <property type="term" value="P:protein transport"/>
    <property type="evidence" value="ECO:0007669"/>
    <property type="project" value="UniProtKB-KW"/>
</dbReference>
<comment type="subcellular location">
    <subcellularLocation>
        <location evidence="1">Endomembrane system</location>
        <topology evidence="1">Peripheral membrane protein</topology>
    </subcellularLocation>
</comment>
<dbReference type="Pfam" id="PF00995">
    <property type="entry name" value="Sec1"/>
    <property type="match status" value="1"/>
</dbReference>